<proteinExistence type="predicted"/>
<organism evidence="2 3">
    <name type="scientific">Dendrothele bispora (strain CBS 962.96)</name>
    <dbReference type="NCBI Taxonomy" id="1314807"/>
    <lineage>
        <taxon>Eukaryota</taxon>
        <taxon>Fungi</taxon>
        <taxon>Dikarya</taxon>
        <taxon>Basidiomycota</taxon>
        <taxon>Agaricomycotina</taxon>
        <taxon>Agaricomycetes</taxon>
        <taxon>Agaricomycetidae</taxon>
        <taxon>Agaricales</taxon>
        <taxon>Agaricales incertae sedis</taxon>
        <taxon>Dendrothele</taxon>
    </lineage>
</organism>
<reference evidence="2 3" key="1">
    <citation type="journal article" date="2019" name="Nat. Ecol. Evol.">
        <title>Megaphylogeny resolves global patterns of mushroom evolution.</title>
        <authorList>
            <person name="Varga T."/>
            <person name="Krizsan K."/>
            <person name="Foldi C."/>
            <person name="Dima B."/>
            <person name="Sanchez-Garcia M."/>
            <person name="Sanchez-Ramirez S."/>
            <person name="Szollosi G.J."/>
            <person name="Szarkandi J.G."/>
            <person name="Papp V."/>
            <person name="Albert L."/>
            <person name="Andreopoulos W."/>
            <person name="Angelini C."/>
            <person name="Antonin V."/>
            <person name="Barry K.W."/>
            <person name="Bougher N.L."/>
            <person name="Buchanan P."/>
            <person name="Buyck B."/>
            <person name="Bense V."/>
            <person name="Catcheside P."/>
            <person name="Chovatia M."/>
            <person name="Cooper J."/>
            <person name="Damon W."/>
            <person name="Desjardin D."/>
            <person name="Finy P."/>
            <person name="Geml J."/>
            <person name="Haridas S."/>
            <person name="Hughes K."/>
            <person name="Justo A."/>
            <person name="Karasinski D."/>
            <person name="Kautmanova I."/>
            <person name="Kiss B."/>
            <person name="Kocsube S."/>
            <person name="Kotiranta H."/>
            <person name="LaButti K.M."/>
            <person name="Lechner B.E."/>
            <person name="Liimatainen K."/>
            <person name="Lipzen A."/>
            <person name="Lukacs Z."/>
            <person name="Mihaltcheva S."/>
            <person name="Morgado L.N."/>
            <person name="Niskanen T."/>
            <person name="Noordeloos M.E."/>
            <person name="Ohm R.A."/>
            <person name="Ortiz-Santana B."/>
            <person name="Ovrebo C."/>
            <person name="Racz N."/>
            <person name="Riley R."/>
            <person name="Savchenko A."/>
            <person name="Shiryaev A."/>
            <person name="Soop K."/>
            <person name="Spirin V."/>
            <person name="Szebenyi C."/>
            <person name="Tomsovsky M."/>
            <person name="Tulloss R.E."/>
            <person name="Uehling J."/>
            <person name="Grigoriev I.V."/>
            <person name="Vagvolgyi C."/>
            <person name="Papp T."/>
            <person name="Martin F.M."/>
            <person name="Miettinen O."/>
            <person name="Hibbett D.S."/>
            <person name="Nagy L.G."/>
        </authorList>
    </citation>
    <scope>NUCLEOTIDE SEQUENCE [LARGE SCALE GENOMIC DNA]</scope>
    <source>
        <strain evidence="2 3">CBS 962.96</strain>
    </source>
</reference>
<sequence>MPVSFYPANHPSKPVITSEQRRRDTTPRALLESACYDQYEKADEILQSSFEHLTEPILPRSNGLVNTIVDAYNQHHALSLRPDDVWICILTQFNFFVNANAETLRSIFVSHEGKKELTVRAVGNRYTVDFGHLARSMTGEIERNLNDPSMTGWIIPKFSTTTLNDVVVSSVLMMSTMKQYFSYTFELTCGIPKVTLEGEKADWEDLLARIEKLKEFGEEPTLWYNLLRPILTRFVRAFDNPNGHKNIEFWNKVAHYDSMGSGPTYLSGWITAFCAWNEDGQWIGNKPGKEPRENEYAMELSFDDTRYHWLDSSKIPAGYASVDVKLDDNGEIFNTIMVSGLVGMRVFSSNDNKLSENGSRDAVKPLPGWWIFTKRDGHLHGRVVTSECLLQNYWFESCEAGPIIQVNLDTLILYIC</sequence>
<dbReference type="Proteomes" id="UP000297245">
    <property type="component" value="Unassembled WGS sequence"/>
</dbReference>
<evidence type="ECO:0000313" key="3">
    <source>
        <dbReference type="Proteomes" id="UP000297245"/>
    </source>
</evidence>
<evidence type="ECO:0000256" key="1">
    <source>
        <dbReference type="SAM" id="MobiDB-lite"/>
    </source>
</evidence>
<name>A0A4S8LC63_DENBC</name>
<protein>
    <recommendedName>
        <fullName evidence="4">DUF4419 domain-containing protein</fullName>
    </recommendedName>
</protein>
<evidence type="ECO:0000313" key="2">
    <source>
        <dbReference type="EMBL" id="THU86496.1"/>
    </source>
</evidence>
<dbReference type="EMBL" id="ML179494">
    <property type="protein sequence ID" value="THU86496.1"/>
    <property type="molecule type" value="Genomic_DNA"/>
</dbReference>
<dbReference type="AlphaFoldDB" id="A0A4S8LC63"/>
<keyword evidence="3" id="KW-1185">Reference proteome</keyword>
<evidence type="ECO:0008006" key="4">
    <source>
        <dbReference type="Google" id="ProtNLM"/>
    </source>
</evidence>
<feature type="region of interest" description="Disordered" evidence="1">
    <location>
        <begin position="1"/>
        <end position="24"/>
    </location>
</feature>
<dbReference type="PANTHER" id="PTHR31252:SF11">
    <property type="entry name" value="DUF4419 DOMAIN-CONTAINING PROTEIN"/>
    <property type="match status" value="1"/>
</dbReference>
<dbReference type="PANTHER" id="PTHR31252">
    <property type="entry name" value="DUF4419 DOMAIN-CONTAINING PROTEIN"/>
    <property type="match status" value="1"/>
</dbReference>
<dbReference type="Pfam" id="PF14388">
    <property type="entry name" value="DUF4419"/>
    <property type="match status" value="1"/>
</dbReference>
<gene>
    <name evidence="2" type="ORF">K435DRAFT_922536</name>
</gene>
<dbReference type="OrthoDB" id="9978173at2759"/>
<dbReference type="InterPro" id="IPR025533">
    <property type="entry name" value="DUF4419"/>
</dbReference>
<accession>A0A4S8LC63</accession>